<sequence length="187" mass="20794">MRIVAGEYGGRRLKTLSGDNTRPTSDKIKGAMFNMLGQYFDGGIVLDLFAGSGNLSLEALSRGCDHAYCIDKNFQAISIIKENVGLVKAEKHVTIMKKSAEAALQEFAAKQQVFDLVFLDPPYKDQKIVEQINFMLENGLLAEGAKVVCETDKMFDLGEIEGLTCLKNQLYGNTRITIYKRERVADE</sequence>
<dbReference type="Gene3D" id="3.40.50.150">
    <property type="entry name" value="Vaccinia Virus protein VP39"/>
    <property type="match status" value="1"/>
</dbReference>
<gene>
    <name evidence="3" type="primary">rsmD</name>
    <name evidence="3" type="ORF">FA707_03255</name>
</gene>
<evidence type="ECO:0000256" key="2">
    <source>
        <dbReference type="ARBA" id="ARBA00022679"/>
    </source>
</evidence>
<dbReference type="GO" id="GO:0052913">
    <property type="term" value="F:16S rRNA (guanine(966)-N(2))-methyltransferase activity"/>
    <property type="evidence" value="ECO:0007669"/>
    <property type="project" value="UniProtKB-EC"/>
</dbReference>
<dbReference type="Pfam" id="PF03602">
    <property type="entry name" value="Cons_hypoth95"/>
    <property type="match status" value="1"/>
</dbReference>
<dbReference type="EMBL" id="CP039712">
    <property type="protein sequence ID" value="QCI86036.1"/>
    <property type="molecule type" value="Genomic_DNA"/>
</dbReference>
<dbReference type="InterPro" id="IPR004398">
    <property type="entry name" value="RNA_MeTrfase_RsmD"/>
</dbReference>
<dbReference type="PANTHER" id="PTHR43542:SF1">
    <property type="entry name" value="METHYLTRANSFERASE"/>
    <property type="match status" value="1"/>
</dbReference>
<evidence type="ECO:0000313" key="4">
    <source>
        <dbReference type="Proteomes" id="UP000298615"/>
    </source>
</evidence>
<organism evidence="3 4">
    <name type="scientific">Vagococcus zengguangii</name>
    <dbReference type="NCBI Taxonomy" id="2571750"/>
    <lineage>
        <taxon>Bacteria</taxon>
        <taxon>Bacillati</taxon>
        <taxon>Bacillota</taxon>
        <taxon>Bacilli</taxon>
        <taxon>Lactobacillales</taxon>
        <taxon>Enterococcaceae</taxon>
        <taxon>Vagococcus</taxon>
    </lineage>
</organism>
<dbReference type="SUPFAM" id="SSF53335">
    <property type="entry name" value="S-adenosyl-L-methionine-dependent methyltransferases"/>
    <property type="match status" value="1"/>
</dbReference>
<dbReference type="InterPro" id="IPR002052">
    <property type="entry name" value="DNA_methylase_N6_adenine_CS"/>
</dbReference>
<accession>A0A4D7CVC7</accession>
<protein>
    <submittedName>
        <fullName evidence="3">16S rRNA (Guanine(966)-N(2))-methyltransferase RsmD</fullName>
        <ecNumber evidence="3">2.1.1.171</ecNumber>
    </submittedName>
</protein>
<dbReference type="NCBIfam" id="TIGR00095">
    <property type="entry name" value="16S rRNA (guanine(966)-N(2))-methyltransferase RsmD"/>
    <property type="match status" value="1"/>
</dbReference>
<dbReference type="GO" id="GO:0003676">
    <property type="term" value="F:nucleic acid binding"/>
    <property type="evidence" value="ECO:0007669"/>
    <property type="project" value="InterPro"/>
</dbReference>
<keyword evidence="1 3" id="KW-0489">Methyltransferase</keyword>
<proteinExistence type="predicted"/>
<keyword evidence="2 3" id="KW-0808">Transferase</keyword>
<evidence type="ECO:0000256" key="1">
    <source>
        <dbReference type="ARBA" id="ARBA00022603"/>
    </source>
</evidence>
<keyword evidence="4" id="KW-1185">Reference proteome</keyword>
<dbReference type="PANTHER" id="PTHR43542">
    <property type="entry name" value="METHYLTRANSFERASE"/>
    <property type="match status" value="1"/>
</dbReference>
<dbReference type="CDD" id="cd02440">
    <property type="entry name" value="AdoMet_MTases"/>
    <property type="match status" value="1"/>
</dbReference>
<dbReference type="AlphaFoldDB" id="A0A4D7CVC7"/>
<dbReference type="PIRSF" id="PIRSF004553">
    <property type="entry name" value="CHP00095"/>
    <property type="match status" value="1"/>
</dbReference>
<reference evidence="3 4" key="1">
    <citation type="submission" date="2019-04" db="EMBL/GenBank/DDBJ databases">
        <title>Vagococcus sp. nov., isolated from faeces of yaks (Bos grunniens).</title>
        <authorList>
            <person name="Ge Y."/>
        </authorList>
    </citation>
    <scope>NUCLEOTIDE SEQUENCE [LARGE SCALE GENOMIC DNA]</scope>
    <source>
        <strain evidence="3 4">MN-17</strain>
    </source>
</reference>
<dbReference type="RefSeq" id="WP_136952874.1">
    <property type="nucleotide sequence ID" value="NZ_CP039712.1"/>
</dbReference>
<evidence type="ECO:0000313" key="3">
    <source>
        <dbReference type="EMBL" id="QCI86036.1"/>
    </source>
</evidence>
<dbReference type="PROSITE" id="PS00092">
    <property type="entry name" value="N6_MTASE"/>
    <property type="match status" value="1"/>
</dbReference>
<name>A0A4D7CVC7_9ENTE</name>
<dbReference type="KEGG" id="vao:FA707_03255"/>
<dbReference type="Proteomes" id="UP000298615">
    <property type="component" value="Chromosome"/>
</dbReference>
<dbReference type="InterPro" id="IPR029063">
    <property type="entry name" value="SAM-dependent_MTases_sf"/>
</dbReference>
<dbReference type="EC" id="2.1.1.171" evidence="3"/>